<dbReference type="InterPro" id="IPR005883">
    <property type="entry name" value="PilM"/>
</dbReference>
<protein>
    <submittedName>
        <fullName evidence="3">Uncharacterized protein</fullName>
    </submittedName>
</protein>
<dbReference type="InterPro" id="IPR007813">
    <property type="entry name" value="PilN"/>
</dbReference>
<dbReference type="AlphaFoldDB" id="A0A0H4T8M4"/>
<keyword evidence="1" id="KW-0175">Coiled coil</keyword>
<keyword evidence="2" id="KW-0812">Transmembrane</keyword>
<dbReference type="Pfam" id="PF11104">
    <property type="entry name" value="PilM_2"/>
    <property type="match status" value="1"/>
</dbReference>
<dbReference type="EMBL" id="KT007030">
    <property type="protein sequence ID" value="AKQ04176.1"/>
    <property type="molecule type" value="Genomic_DNA"/>
</dbReference>
<dbReference type="InterPro" id="IPR052534">
    <property type="entry name" value="Extracell_DNA_Util/SecSys_Comp"/>
</dbReference>
<feature type="coiled-coil region" evidence="1">
    <location>
        <begin position="348"/>
        <end position="375"/>
    </location>
</feature>
<keyword evidence="2" id="KW-0472">Membrane</keyword>
<evidence type="ECO:0000256" key="2">
    <source>
        <dbReference type="SAM" id="Phobius"/>
    </source>
</evidence>
<name>A0A0H4T8M4_9BACT</name>
<dbReference type="Pfam" id="PF05137">
    <property type="entry name" value="PilN"/>
    <property type="match status" value="1"/>
</dbReference>
<keyword evidence="2" id="KW-1133">Transmembrane helix</keyword>
<sequence length="479" mass="54398">MGRVNLKDFYGQGCIGIQFTSQYLLLANLQKGLREVVLKDYQIIPLEGLKGDKKTVAMEIKGFVGRNRFLSDNYVLGVPGEKTIVRYIDLPIAVEENLAQVISYELERYIPFTAEEVYFDYQVIQRNAEENLLRIFLVAMKKDSLEYYLDILKEAQIEPTIVETSSTALLNTILFNYYRLDKDLRAIIHLEDSSLEFLLLQDKALKYSRVLTLNGDVSCPLKRELEYALWEEGRHGYNSTIKELIINDARVEVANTLLPTLKEATGIEALASDPFKKIKVLTDPHSALPANLAYPIGLGLRGVDRSWGKINLLPIELRKKRKRGGLLTTLVLIGLVFLLGITSLSTHLIKERRDLNRLEHSIAQIKTQVSMVEQQQKEADEITKEIRFFDAIKNSQPSKLEILKELTSILPDDAWLTNLTFDESKVVIDGFASSASNLIPLLDRSPLFQNVEFASPITKGMESSERFKIKLEIESGQEK</sequence>
<dbReference type="PANTHER" id="PTHR40278:SF1">
    <property type="entry name" value="DNA UTILIZATION PROTEIN HOFN"/>
    <property type="match status" value="1"/>
</dbReference>
<dbReference type="InterPro" id="IPR043129">
    <property type="entry name" value="ATPase_NBD"/>
</dbReference>
<dbReference type="Gene3D" id="3.30.1490.300">
    <property type="match status" value="1"/>
</dbReference>
<reference evidence="3" key="1">
    <citation type="journal article" date="2015" name="ISME J.">
        <title>Aquifer environment selects for microbial species cohorts in sediment and groundwater.</title>
        <authorList>
            <person name="Hug L.A."/>
            <person name="Thomas B.C."/>
            <person name="Brown C.T."/>
            <person name="Frischkorn K.R."/>
            <person name="Williams K.H."/>
            <person name="Tringe S.G."/>
            <person name="Banfield J.F."/>
        </authorList>
    </citation>
    <scope>NUCLEOTIDE SEQUENCE</scope>
</reference>
<evidence type="ECO:0000256" key="1">
    <source>
        <dbReference type="SAM" id="Coils"/>
    </source>
</evidence>
<dbReference type="PANTHER" id="PTHR40278">
    <property type="entry name" value="DNA UTILIZATION PROTEIN HOFN"/>
    <property type="match status" value="1"/>
</dbReference>
<accession>A0A0H4T8M4</accession>
<dbReference type="SUPFAM" id="SSF53067">
    <property type="entry name" value="Actin-like ATPase domain"/>
    <property type="match status" value="1"/>
</dbReference>
<evidence type="ECO:0000313" key="3">
    <source>
        <dbReference type="EMBL" id="AKQ04176.1"/>
    </source>
</evidence>
<organism evidence="3">
    <name type="scientific">uncultured bacterium Rifle_16ft_4_minimus_4226</name>
    <dbReference type="NCBI Taxonomy" id="1665160"/>
    <lineage>
        <taxon>Bacteria</taxon>
        <taxon>environmental samples</taxon>
    </lineage>
</organism>
<feature type="transmembrane region" description="Helical" evidence="2">
    <location>
        <begin position="326"/>
        <end position="349"/>
    </location>
</feature>
<proteinExistence type="predicted"/>